<keyword evidence="11" id="KW-1185">Reference proteome</keyword>
<evidence type="ECO:0000256" key="7">
    <source>
        <dbReference type="RuleBase" id="RU003523"/>
    </source>
</evidence>
<reference evidence="10 11" key="1">
    <citation type="submission" date="2019-06" db="EMBL/GenBank/DDBJ databases">
        <title>Whole genome shotgun sequence of Acetobacter peroxydans NBRC 13755.</title>
        <authorList>
            <person name="Hosoyama A."/>
            <person name="Uohara A."/>
            <person name="Ohji S."/>
            <person name="Ichikawa N."/>
        </authorList>
    </citation>
    <scope>NUCLEOTIDE SEQUENCE [LARGE SCALE GENOMIC DNA]</scope>
    <source>
        <strain evidence="10 11">NBRC 13755</strain>
    </source>
</reference>
<dbReference type="PROSITE" id="PS00816">
    <property type="entry name" value="AIPM_HOMOCIT_SYNTH_2"/>
    <property type="match status" value="1"/>
</dbReference>
<protein>
    <recommendedName>
        <fullName evidence="4 8">Homocitrate synthase</fullName>
        <ecNumber evidence="3 8">2.3.3.14</ecNumber>
    </recommendedName>
</protein>
<dbReference type="PROSITE" id="PS00815">
    <property type="entry name" value="AIPM_HOMOCIT_SYNTH_1"/>
    <property type="match status" value="1"/>
</dbReference>
<evidence type="ECO:0000256" key="3">
    <source>
        <dbReference type="ARBA" id="ARBA00012974"/>
    </source>
</evidence>
<dbReference type="SUPFAM" id="SSF51569">
    <property type="entry name" value="Aldolase"/>
    <property type="match status" value="1"/>
</dbReference>
<dbReference type="Proteomes" id="UP000317730">
    <property type="component" value="Unassembled WGS sequence"/>
</dbReference>
<evidence type="ECO:0000256" key="1">
    <source>
        <dbReference type="ARBA" id="ARBA00003050"/>
    </source>
</evidence>
<gene>
    <name evidence="10" type="ORF">APE01nite_19080</name>
</gene>
<dbReference type="InterPro" id="IPR013785">
    <property type="entry name" value="Aldolase_TIM"/>
</dbReference>
<evidence type="ECO:0000313" key="10">
    <source>
        <dbReference type="EMBL" id="GEB86111.1"/>
    </source>
</evidence>
<evidence type="ECO:0000256" key="4">
    <source>
        <dbReference type="ARBA" id="ARBA00020735"/>
    </source>
</evidence>
<dbReference type="Gene3D" id="3.20.20.70">
    <property type="entry name" value="Aldolase class I"/>
    <property type="match status" value="1"/>
</dbReference>
<dbReference type="OrthoDB" id="9803573at2"/>
<dbReference type="RefSeq" id="WP_141376949.1">
    <property type="nucleotide sequence ID" value="NZ_BAPL01000012.1"/>
</dbReference>
<dbReference type="InterPro" id="IPR000891">
    <property type="entry name" value="PYR_CT"/>
</dbReference>
<dbReference type="GO" id="GO:0004410">
    <property type="term" value="F:homocitrate synthase activity"/>
    <property type="evidence" value="ECO:0007669"/>
    <property type="project" value="UniProtKB-UniRule"/>
</dbReference>
<feature type="domain" description="Pyruvate carboxyltransferase" evidence="9">
    <location>
        <begin position="13"/>
        <end position="264"/>
    </location>
</feature>
<evidence type="ECO:0000259" key="9">
    <source>
        <dbReference type="PROSITE" id="PS50991"/>
    </source>
</evidence>
<dbReference type="PANTHER" id="PTHR42880">
    <property type="entry name" value="HOMOCITRATE SYNTHASE"/>
    <property type="match status" value="1"/>
</dbReference>
<name>A0A4Y3TSV5_9PROT</name>
<comment type="similarity">
    <text evidence="2 7">Belongs to the alpha-IPM synthase/homocitrate synthase family.</text>
</comment>
<evidence type="ECO:0000256" key="2">
    <source>
        <dbReference type="ARBA" id="ARBA00006154"/>
    </source>
</evidence>
<comment type="caution">
    <text evidence="10">The sequence shown here is derived from an EMBL/GenBank/DDBJ whole genome shotgun (WGS) entry which is preliminary data.</text>
</comment>
<dbReference type="GO" id="GO:0009399">
    <property type="term" value="P:nitrogen fixation"/>
    <property type="evidence" value="ECO:0007669"/>
    <property type="project" value="UniProtKB-UniRule"/>
</dbReference>
<dbReference type="InterPro" id="IPR013477">
    <property type="entry name" value="NifV/FrbC"/>
</dbReference>
<dbReference type="Pfam" id="PF22617">
    <property type="entry name" value="HCS_D2"/>
    <property type="match status" value="1"/>
</dbReference>
<comment type="catalytic activity">
    <reaction evidence="6 8">
        <text>acetyl-CoA + 2-oxoglutarate + H2O = (2R)-homocitrate + CoA + H(+)</text>
        <dbReference type="Rhea" id="RHEA:12929"/>
        <dbReference type="ChEBI" id="CHEBI:15377"/>
        <dbReference type="ChEBI" id="CHEBI:15378"/>
        <dbReference type="ChEBI" id="CHEBI:16810"/>
        <dbReference type="ChEBI" id="CHEBI:57287"/>
        <dbReference type="ChEBI" id="CHEBI:57288"/>
        <dbReference type="ChEBI" id="CHEBI:58884"/>
        <dbReference type="EC" id="2.3.3.14"/>
    </reaction>
</comment>
<evidence type="ECO:0000256" key="8">
    <source>
        <dbReference type="RuleBase" id="RU367143"/>
    </source>
</evidence>
<dbReference type="EC" id="2.3.3.14" evidence="3 8"/>
<evidence type="ECO:0000313" key="11">
    <source>
        <dbReference type="Proteomes" id="UP000317730"/>
    </source>
</evidence>
<evidence type="ECO:0000256" key="6">
    <source>
        <dbReference type="ARBA" id="ARBA00048019"/>
    </source>
</evidence>
<dbReference type="GO" id="GO:0019752">
    <property type="term" value="P:carboxylic acid metabolic process"/>
    <property type="evidence" value="ECO:0007669"/>
    <property type="project" value="UniProtKB-UniRule"/>
</dbReference>
<comment type="function">
    <text evidence="1 8">This protein is a Fe-Mo-cofactor biosynthetic component.</text>
</comment>
<evidence type="ECO:0000256" key="5">
    <source>
        <dbReference type="ARBA" id="ARBA00022679"/>
    </source>
</evidence>
<dbReference type="EMBL" id="BJMV01000010">
    <property type="protein sequence ID" value="GEB86111.1"/>
    <property type="molecule type" value="Genomic_DNA"/>
</dbReference>
<accession>A0A4Y3TSV5</accession>
<sequence>MNDLSHVRPPRRFKVNDSTLRDGEQAPGVAFTAAEKLAIADLLDKAGVDEIEAGTPAMGPEELAVLTRIGQSVSHARVIPWCRMTCGDLALALATGLGSVHLSVSTSPMQIAAKYRMSAAQVLDMTYEVVSRAVDAGLLVSVGAEDASRAERGFLADFLGLLAQAGAARFRYADTLGVLDPFSTFEALLWLRSQTSLEIEFHGHDDYGLATANTLAALRAGADVASVTVLGLGERAGNAALEEVALAAPRLLGCVHGVDLRHLSTLADRVAVASGRAVPDGKSVVGQAVFRHESGIHVSGLLRDASTYEAIDPMLLGREREIMFGKHSGRAAIHHALGQLGLTASEAEVAALLADVRHLAEQRKHSVSLGEIAALLAALQCRAA</sequence>
<dbReference type="Gene3D" id="1.10.238.260">
    <property type="match status" value="1"/>
</dbReference>
<dbReference type="PANTHER" id="PTHR42880:SF1">
    <property type="entry name" value="ISOPROPYLMALATE_HOMOCITRATE_CITRAMALATE SYNTHASE FAMILY PROTEIN"/>
    <property type="match status" value="1"/>
</dbReference>
<keyword evidence="8" id="KW-0535">Nitrogen fixation</keyword>
<dbReference type="InterPro" id="IPR002034">
    <property type="entry name" value="AIPM/Hcit_synth_CS"/>
</dbReference>
<dbReference type="PROSITE" id="PS50991">
    <property type="entry name" value="PYR_CT"/>
    <property type="match status" value="1"/>
</dbReference>
<dbReference type="InterPro" id="IPR054691">
    <property type="entry name" value="LeuA/HCS_post-cat"/>
</dbReference>
<dbReference type="AlphaFoldDB" id="A0A4Y3TSV5"/>
<keyword evidence="5 7" id="KW-0808">Transferase</keyword>
<organism evidence="10 11">
    <name type="scientific">Acetobacter peroxydans</name>
    <dbReference type="NCBI Taxonomy" id="104098"/>
    <lineage>
        <taxon>Bacteria</taxon>
        <taxon>Pseudomonadati</taxon>
        <taxon>Pseudomonadota</taxon>
        <taxon>Alphaproteobacteria</taxon>
        <taxon>Acetobacterales</taxon>
        <taxon>Acetobacteraceae</taxon>
        <taxon>Acetobacter</taxon>
    </lineage>
</organism>
<dbReference type="Pfam" id="PF00682">
    <property type="entry name" value="HMGL-like"/>
    <property type="match status" value="1"/>
</dbReference>
<proteinExistence type="inferred from homology"/>
<dbReference type="NCBIfam" id="TIGR02660">
    <property type="entry name" value="nifV_homocitr"/>
    <property type="match status" value="1"/>
</dbReference>